<comment type="caution">
    <text evidence="1">The sequence shown here is derived from an EMBL/GenBank/DDBJ whole genome shotgun (WGS) entry which is preliminary data.</text>
</comment>
<dbReference type="Proteomes" id="UP000257131">
    <property type="component" value="Unassembled WGS sequence"/>
</dbReference>
<accession>A0A3D9BYA0</accession>
<gene>
    <name evidence="1" type="ORF">DRV84_02585</name>
</gene>
<name>A0A3D9BYA0_9RHOB</name>
<keyword evidence="2" id="KW-1185">Reference proteome</keyword>
<sequence length="173" mass="19044">MPARAPEAPGGAGGESFDRLLALVGRLNYTWSNTESLLVHLIAGLAGTDTETALVVFLTLNTSRARVDLVERLAKLDRVPEDLRRDILDATGALMRQQPLRNRYNHCIYAFDPDGEAAHTILMRIADRKDRLKVGATARIDATALSEIGAAIRALEETNRAIWRIVVDRGFPV</sequence>
<evidence type="ECO:0000313" key="1">
    <source>
        <dbReference type="EMBL" id="REC58468.1"/>
    </source>
</evidence>
<proteinExistence type="predicted"/>
<dbReference type="OrthoDB" id="7846470at2"/>
<protein>
    <submittedName>
        <fullName evidence="1">Uncharacterized protein</fullName>
    </submittedName>
</protein>
<reference evidence="1 2" key="1">
    <citation type="journal article" date="2017" name="Int. J. Syst. Evol. Microbiol.">
        <title>Rhodosalinus sediminis gen. nov., sp. nov., isolated from marine saltern.</title>
        <authorList>
            <person name="Guo L.Y."/>
            <person name="Ling S.K."/>
            <person name="Li C.M."/>
            <person name="Chen G.J."/>
            <person name="Du Z.J."/>
        </authorList>
    </citation>
    <scope>NUCLEOTIDE SEQUENCE [LARGE SCALE GENOMIC DNA]</scope>
    <source>
        <strain evidence="1 2">WDN1C137</strain>
    </source>
</reference>
<dbReference type="RefSeq" id="WP_115978299.1">
    <property type="nucleotide sequence ID" value="NZ_CAJXNW010000003.1"/>
</dbReference>
<organism evidence="1 2">
    <name type="scientific">Rhodosalinus sediminis</name>
    <dbReference type="NCBI Taxonomy" id="1940533"/>
    <lineage>
        <taxon>Bacteria</taxon>
        <taxon>Pseudomonadati</taxon>
        <taxon>Pseudomonadota</taxon>
        <taxon>Alphaproteobacteria</taxon>
        <taxon>Rhodobacterales</taxon>
        <taxon>Paracoccaceae</taxon>
        <taxon>Rhodosalinus</taxon>
    </lineage>
</organism>
<dbReference type="EMBL" id="QOHR01000002">
    <property type="protein sequence ID" value="REC58468.1"/>
    <property type="molecule type" value="Genomic_DNA"/>
</dbReference>
<evidence type="ECO:0000313" key="2">
    <source>
        <dbReference type="Proteomes" id="UP000257131"/>
    </source>
</evidence>
<dbReference type="AlphaFoldDB" id="A0A3D9BYA0"/>